<evidence type="ECO:0000259" key="1">
    <source>
        <dbReference type="Pfam" id="PF04480"/>
    </source>
</evidence>
<sequence length="347" mass="36957">MNAAQLLAGVPVDRVVALPGIPADDLALLIAGSHPDLAVVVSRPAGTPTAPRDVVRSAVSELERVAVELLPAWLPDAAAVNRPDVLGLAAIRLAAADLARRDRYPVPFLIDLAILALTGRHTTGSTLPLHARIAALARIVAEAFGRRQVVLLLESAGDREVVAAGAQWLVGNGGPAVWIVGPEADEPDRIPVHRLTHPLPASSRPAVVGEPGPAVTGEPLPAVVGKPHPASSVERALEAALAAESWATGRMWNQTYQSHALTTPIRLDLLWPGERCVVEIDGPEHCHPRRFEEDRQRDVRLQLDGYAVLRFTNARVSHDVGAVVHQIGAYLKGRRSVAAEGNSHGRR</sequence>
<accession>A0A327ZF31</accession>
<dbReference type="InterPro" id="IPR011335">
    <property type="entry name" value="Restrct_endonuc-II-like"/>
</dbReference>
<dbReference type="Proteomes" id="UP000249341">
    <property type="component" value="Unassembled WGS sequence"/>
</dbReference>
<proteinExistence type="predicted"/>
<dbReference type="Pfam" id="PF04480">
    <property type="entry name" value="DUF559"/>
    <property type="match status" value="1"/>
</dbReference>
<reference evidence="2 3" key="1">
    <citation type="submission" date="2018-06" db="EMBL/GenBank/DDBJ databases">
        <title>Genomic Encyclopedia of Type Strains, Phase III (KMG-III): the genomes of soil and plant-associated and newly described type strains.</title>
        <authorList>
            <person name="Whitman W."/>
        </authorList>
    </citation>
    <scope>NUCLEOTIDE SEQUENCE [LARGE SCALE GENOMIC DNA]</scope>
    <source>
        <strain evidence="2 3">CGMCC 4.7090</strain>
    </source>
</reference>
<dbReference type="EMBL" id="QLMJ01000004">
    <property type="protein sequence ID" value="RAK39812.1"/>
    <property type="molecule type" value="Genomic_DNA"/>
</dbReference>
<evidence type="ECO:0000313" key="2">
    <source>
        <dbReference type="EMBL" id="RAK39812.1"/>
    </source>
</evidence>
<protein>
    <submittedName>
        <fullName evidence="2">Uncharacterized protein DUF559</fullName>
    </submittedName>
</protein>
<gene>
    <name evidence="2" type="ORF">B0I29_104351</name>
</gene>
<keyword evidence="3" id="KW-1185">Reference proteome</keyword>
<dbReference type="OrthoDB" id="570572at2"/>
<dbReference type="InterPro" id="IPR007569">
    <property type="entry name" value="DUF559"/>
</dbReference>
<name>A0A327ZF31_9ACTN</name>
<comment type="caution">
    <text evidence="2">The sequence shown here is derived from an EMBL/GenBank/DDBJ whole genome shotgun (WGS) entry which is preliminary data.</text>
</comment>
<dbReference type="AlphaFoldDB" id="A0A327ZF31"/>
<evidence type="ECO:0000313" key="3">
    <source>
        <dbReference type="Proteomes" id="UP000249341"/>
    </source>
</evidence>
<organism evidence="2 3">
    <name type="scientific">Actinoplanes lutulentus</name>
    <dbReference type="NCBI Taxonomy" id="1287878"/>
    <lineage>
        <taxon>Bacteria</taxon>
        <taxon>Bacillati</taxon>
        <taxon>Actinomycetota</taxon>
        <taxon>Actinomycetes</taxon>
        <taxon>Micromonosporales</taxon>
        <taxon>Micromonosporaceae</taxon>
        <taxon>Actinoplanes</taxon>
    </lineage>
</organism>
<feature type="domain" description="DUF559" evidence="1">
    <location>
        <begin position="272"/>
        <end position="330"/>
    </location>
</feature>
<dbReference type="RefSeq" id="WP_111649001.1">
    <property type="nucleotide sequence ID" value="NZ_JACHWI010000001.1"/>
</dbReference>
<dbReference type="SUPFAM" id="SSF52980">
    <property type="entry name" value="Restriction endonuclease-like"/>
    <property type="match status" value="1"/>
</dbReference>
<dbReference type="Gene3D" id="3.40.960.10">
    <property type="entry name" value="VSR Endonuclease"/>
    <property type="match status" value="1"/>
</dbReference>